<dbReference type="Gene3D" id="3.10.20.90">
    <property type="entry name" value="Phosphatidylinositol 3-kinase Catalytic Subunit, Chain A, domain 1"/>
    <property type="match status" value="1"/>
</dbReference>
<dbReference type="GO" id="GO:0003785">
    <property type="term" value="F:actin monomer binding"/>
    <property type="evidence" value="ECO:0007669"/>
    <property type="project" value="InterPro"/>
</dbReference>
<reference evidence="4" key="1">
    <citation type="submission" date="2025-08" db="UniProtKB">
        <authorList>
            <consortium name="Ensembl"/>
        </authorList>
    </citation>
    <scope>IDENTIFICATION</scope>
</reference>
<feature type="region of interest" description="Disordered" evidence="2">
    <location>
        <begin position="293"/>
        <end position="321"/>
    </location>
</feature>
<keyword evidence="1" id="KW-0597">Phosphoprotein</keyword>
<dbReference type="Proteomes" id="UP000675900">
    <property type="component" value="Unassembled WGS sequence"/>
</dbReference>
<keyword evidence="5" id="KW-1185">Reference proteome</keyword>
<dbReference type="GO" id="GO:0005938">
    <property type="term" value="C:cell cortex"/>
    <property type="evidence" value="ECO:0007669"/>
    <property type="project" value="UniProtKB-ARBA"/>
</dbReference>
<dbReference type="InterPro" id="IPR039895">
    <property type="entry name" value="COBL-like"/>
</dbReference>
<name>A0A8C9K5V8_PANTA</name>
<feature type="domain" description="Cordon-bleu ubiquitin-like" evidence="3">
    <location>
        <begin position="144"/>
        <end position="236"/>
    </location>
</feature>
<dbReference type="InterPro" id="IPR019025">
    <property type="entry name" value="Cordon-bleu_ubiquitin_domain"/>
</dbReference>
<accession>A0A8C9K5V8</accession>
<organism evidence="4 5">
    <name type="scientific">Panthera tigris altaica</name>
    <name type="common">Siberian tiger</name>
    <dbReference type="NCBI Taxonomy" id="74533"/>
    <lineage>
        <taxon>Eukaryota</taxon>
        <taxon>Metazoa</taxon>
        <taxon>Chordata</taxon>
        <taxon>Craniata</taxon>
        <taxon>Vertebrata</taxon>
        <taxon>Euteleostomi</taxon>
        <taxon>Mammalia</taxon>
        <taxon>Eutheria</taxon>
        <taxon>Laurasiatheria</taxon>
        <taxon>Carnivora</taxon>
        <taxon>Feliformia</taxon>
        <taxon>Felidae</taxon>
        <taxon>Pantherinae</taxon>
        <taxon>Panthera</taxon>
    </lineage>
</organism>
<evidence type="ECO:0000259" key="3">
    <source>
        <dbReference type="Pfam" id="PF09469"/>
    </source>
</evidence>
<evidence type="ECO:0000256" key="1">
    <source>
        <dbReference type="ARBA" id="ARBA00022553"/>
    </source>
</evidence>
<gene>
    <name evidence="4" type="primary">COBLL1</name>
</gene>
<feature type="region of interest" description="Disordered" evidence="2">
    <location>
        <begin position="362"/>
        <end position="431"/>
    </location>
</feature>
<dbReference type="Ensembl" id="ENSPTIT00000021541.1">
    <property type="protein sequence ID" value="ENSPTIP00000017330.1"/>
    <property type="gene ID" value="ENSPTIG00000015775.1"/>
</dbReference>
<proteinExistence type="predicted"/>
<protein>
    <submittedName>
        <fullName evidence="4">Cordon-bleu WH2 repeat protein like 1</fullName>
    </submittedName>
</protein>
<dbReference type="GeneTree" id="ENSGT00530000063608"/>
<dbReference type="GO" id="GO:0016020">
    <property type="term" value="C:membrane"/>
    <property type="evidence" value="ECO:0007669"/>
    <property type="project" value="UniProtKB-ARBA"/>
</dbReference>
<evidence type="ECO:0000313" key="4">
    <source>
        <dbReference type="Ensembl" id="ENSPTIP00000017330.1"/>
    </source>
</evidence>
<dbReference type="PANTHER" id="PTHR21557:SF2">
    <property type="entry name" value="CORDON-BLEU PROTEIN-LIKE 1"/>
    <property type="match status" value="1"/>
</dbReference>
<dbReference type="PANTHER" id="PTHR21557">
    <property type="entry name" value="CORDON-BLEU"/>
    <property type="match status" value="1"/>
</dbReference>
<dbReference type="FunFam" id="3.10.20.90:FF:000065">
    <property type="entry name" value="Cordon-bleu WH2 repeat protein"/>
    <property type="match status" value="1"/>
</dbReference>
<feature type="compositionally biased region" description="Polar residues" evidence="2">
    <location>
        <begin position="293"/>
        <end position="302"/>
    </location>
</feature>
<dbReference type="AlphaFoldDB" id="A0A8C9K5V8"/>
<sequence>RDQDGRKPKAKAPLPPAETKYLDASSVDDTVDSSACIMEQKENMIDKDIELSVVLPGDIIKSTTVHGSSLSSSVVDTFLLFLFYSKPMMDLLIFLCAQYHLNPSSYTIDLQSAENNPIKFKPNTPIGMLEVEKVILKPKVLDKKKPTPIIPEKTVRVVINFKKTQKTIVRVSPHAPLQELAPIICSKCEFDPLHTLLLKDYQSQEPLDLTKSLNDLGLRELYAMDVSRVRAFSSILESCQISQNLDIMKEKDNKGFFSFFQRSKKKREQTASAPATPLVSKHRPAFTRSNTISKPYISNTLPSDAPKKRRAPLPPMPVSQSAPQDLAHIQERPASCVVKSLSVDETDKNPCGAGIVRTGSLQLSGTSVGNSSLKRTKRKAPSPPSKMPLPLSDEDNHVTVLQAGRAVPTDSAVEASCPEGPSNPGRTPLPHSHVVLTKIFHDS</sequence>
<evidence type="ECO:0000313" key="5">
    <source>
        <dbReference type="Proteomes" id="UP000675900"/>
    </source>
</evidence>
<evidence type="ECO:0000256" key="2">
    <source>
        <dbReference type="SAM" id="MobiDB-lite"/>
    </source>
</evidence>
<reference evidence="4" key="2">
    <citation type="submission" date="2025-09" db="UniProtKB">
        <authorList>
            <consortium name="Ensembl"/>
        </authorList>
    </citation>
    <scope>IDENTIFICATION</scope>
</reference>
<dbReference type="Pfam" id="PF09469">
    <property type="entry name" value="Cobl"/>
    <property type="match status" value="1"/>
</dbReference>
<feature type="compositionally biased region" description="Polar residues" evidence="2">
    <location>
        <begin position="362"/>
        <end position="373"/>
    </location>
</feature>